<feature type="transmembrane region" description="Helical" evidence="1">
    <location>
        <begin position="32"/>
        <end position="54"/>
    </location>
</feature>
<dbReference type="Proteomes" id="UP000008320">
    <property type="component" value="Chromosome"/>
</dbReference>
<keyword evidence="3" id="KW-1185">Reference proteome</keyword>
<keyword evidence="1" id="KW-0472">Membrane</keyword>
<name>Q2GHU8_EHRCR</name>
<evidence type="ECO:0000313" key="2">
    <source>
        <dbReference type="EMBL" id="ABD45110.1"/>
    </source>
</evidence>
<organism evidence="2 3">
    <name type="scientific">Ehrlichia chaffeensis (strain ATCC CRL-10679 / Arkansas)</name>
    <dbReference type="NCBI Taxonomy" id="205920"/>
    <lineage>
        <taxon>Bacteria</taxon>
        <taxon>Pseudomonadati</taxon>
        <taxon>Pseudomonadota</taxon>
        <taxon>Alphaproteobacteria</taxon>
        <taxon>Rickettsiales</taxon>
        <taxon>Anaplasmataceae</taxon>
        <taxon>Ehrlichia</taxon>
    </lineage>
</organism>
<keyword evidence="1" id="KW-0812">Transmembrane</keyword>
<dbReference type="KEGG" id="ech:ECH_0158"/>
<dbReference type="AlphaFoldDB" id="Q2GHU8"/>
<accession>Q2GHU8</accession>
<evidence type="ECO:0000313" key="3">
    <source>
        <dbReference type="Proteomes" id="UP000008320"/>
    </source>
</evidence>
<dbReference type="RefSeq" id="WP_011452436.1">
    <property type="nucleotide sequence ID" value="NC_007799.1"/>
</dbReference>
<dbReference type="STRING" id="205920.ECH_0158"/>
<dbReference type="EMBL" id="CP000236">
    <property type="protein sequence ID" value="ABD45110.1"/>
    <property type="molecule type" value="Genomic_DNA"/>
</dbReference>
<sequence length="440" mass="49990">MIGGNTQTPNDYVPIRRHQLSHNSIKSLTKKLFLLNTSIGIVSVIHASFLIMLFDAMCLQKKPKHTILTLAALIAVISVVSLLLFYVRYTVSKKNKRHLESMHANAESFVSLLQDRQLLDNLSHKVHHLQHLAHELESIDEKGVFIEHASQRISASRVDVEKQLRNFVKHCEDDISKMYRELEGVTVDMSEVSGILLNPSFFKENEAGLMSLSERRKLMSQKEHEINLLMKGYCSEILAKIVCIIEMMKLHQSSSVENKKVSLFSEDDSKVKELIRILVNTKCVLEELDGEEIKYPTFEMLCNVMWNIGSFLSSMRCMAKESVYKKAENLIQEKGKQVQRFISGILSAVRKLDVVKQEQGSEATSSEHTMSEEDSIVALRLVQLQSIILKLLFIMQRNKSYDIHTETCSENSNGPIDSEENPDFAVQNLQSVSCSGIMLT</sequence>
<evidence type="ECO:0000256" key="1">
    <source>
        <dbReference type="SAM" id="Phobius"/>
    </source>
</evidence>
<feature type="transmembrane region" description="Helical" evidence="1">
    <location>
        <begin position="66"/>
        <end position="87"/>
    </location>
</feature>
<protein>
    <submittedName>
        <fullName evidence="2">Uncharacterized protein</fullName>
    </submittedName>
</protein>
<keyword evidence="1" id="KW-1133">Transmembrane helix</keyword>
<dbReference type="HOGENOM" id="CLU_635752_0_0_5"/>
<proteinExistence type="predicted"/>
<reference evidence="2 3" key="1">
    <citation type="journal article" date="2006" name="PLoS Genet.">
        <title>Comparative genomics of emerging human ehrlichiosis agents.</title>
        <authorList>
            <person name="Dunning Hotopp J.C."/>
            <person name="Lin M."/>
            <person name="Madupu R."/>
            <person name="Crabtree J."/>
            <person name="Angiuoli S.V."/>
            <person name="Eisen J.A."/>
            <person name="Seshadri R."/>
            <person name="Ren Q."/>
            <person name="Wu M."/>
            <person name="Utterback T.R."/>
            <person name="Smith S."/>
            <person name="Lewis M."/>
            <person name="Khouri H."/>
            <person name="Zhang C."/>
            <person name="Niu H."/>
            <person name="Lin Q."/>
            <person name="Ohashi N."/>
            <person name="Zhi N."/>
            <person name="Nelson W."/>
            <person name="Brinkac L.M."/>
            <person name="Dodson R.J."/>
            <person name="Rosovitz M.J."/>
            <person name="Sundaram J."/>
            <person name="Daugherty S.C."/>
            <person name="Davidsen T."/>
            <person name="Durkin A.S."/>
            <person name="Gwinn M."/>
            <person name="Haft D.H."/>
            <person name="Selengut J.D."/>
            <person name="Sullivan S.A."/>
            <person name="Zafar N."/>
            <person name="Zhou L."/>
            <person name="Benahmed F."/>
            <person name="Forberger H."/>
            <person name="Halpin R."/>
            <person name="Mulligan S."/>
            <person name="Robinson J."/>
            <person name="White O."/>
            <person name="Rikihisa Y."/>
            <person name="Tettelin H."/>
        </authorList>
    </citation>
    <scope>NUCLEOTIDE SEQUENCE [LARGE SCALE GENOMIC DNA]</scope>
    <source>
        <strain evidence="3">ATCC CRL-10679 / Arkansas</strain>
    </source>
</reference>
<gene>
    <name evidence="2" type="ordered locus">ECH_0158</name>
</gene>